<evidence type="ECO:0000313" key="2">
    <source>
        <dbReference type="Proteomes" id="UP000261420"/>
    </source>
</evidence>
<organism evidence="1 2">
    <name type="scientific">Seriola dumerili</name>
    <name type="common">Greater amberjack</name>
    <name type="synonym">Caranx dumerili</name>
    <dbReference type="NCBI Taxonomy" id="41447"/>
    <lineage>
        <taxon>Eukaryota</taxon>
        <taxon>Metazoa</taxon>
        <taxon>Chordata</taxon>
        <taxon>Craniata</taxon>
        <taxon>Vertebrata</taxon>
        <taxon>Euteleostomi</taxon>
        <taxon>Actinopterygii</taxon>
        <taxon>Neopterygii</taxon>
        <taxon>Teleostei</taxon>
        <taxon>Neoteleostei</taxon>
        <taxon>Acanthomorphata</taxon>
        <taxon>Carangaria</taxon>
        <taxon>Carangiformes</taxon>
        <taxon>Carangidae</taxon>
        <taxon>Seriola</taxon>
    </lineage>
</organism>
<evidence type="ECO:0000313" key="1">
    <source>
        <dbReference type="Ensembl" id="ENSSDUP00000027639.1"/>
    </source>
</evidence>
<sequence length="82" mass="9308">PTFCGCCYSVSNVTKKLRVTAEGLKQSFELVCISVHESATHTSWSMEFKEQLDSPQHYWKINSNKCLTVLWVTTYSAAVQMV</sequence>
<reference evidence="1" key="2">
    <citation type="submission" date="2025-09" db="UniProtKB">
        <authorList>
            <consortium name="Ensembl"/>
        </authorList>
    </citation>
    <scope>IDENTIFICATION</scope>
</reference>
<name>A0A3B4VAG9_SERDU</name>
<reference evidence="1" key="1">
    <citation type="submission" date="2025-08" db="UniProtKB">
        <authorList>
            <consortium name="Ensembl"/>
        </authorList>
    </citation>
    <scope>IDENTIFICATION</scope>
</reference>
<accession>A0A3B4VAG9</accession>
<dbReference type="AlphaFoldDB" id="A0A3B4VAG9"/>
<protein>
    <submittedName>
        <fullName evidence="1">Uncharacterized protein</fullName>
    </submittedName>
</protein>
<dbReference type="Proteomes" id="UP000261420">
    <property type="component" value="Unplaced"/>
</dbReference>
<proteinExistence type="predicted"/>
<dbReference type="Ensembl" id="ENSSDUT00000028124.1">
    <property type="protein sequence ID" value="ENSSDUP00000027639.1"/>
    <property type="gene ID" value="ENSSDUG00000019987.1"/>
</dbReference>
<keyword evidence="2" id="KW-1185">Reference proteome</keyword>